<dbReference type="InterPro" id="IPR009057">
    <property type="entry name" value="Homeodomain-like_sf"/>
</dbReference>
<proteinExistence type="predicted"/>
<keyword evidence="3" id="KW-0804">Transcription</keyword>
<evidence type="ECO:0000256" key="1">
    <source>
        <dbReference type="ARBA" id="ARBA00023015"/>
    </source>
</evidence>
<dbReference type="AlphaFoldDB" id="A0A7X3LT19"/>
<protein>
    <submittedName>
        <fullName evidence="6">TetR family transcriptional regulator</fullName>
    </submittedName>
</protein>
<name>A0A7X3LT19_9HYPH</name>
<feature type="DNA-binding region" description="H-T-H motif" evidence="4">
    <location>
        <begin position="33"/>
        <end position="52"/>
    </location>
</feature>
<sequence>MAGLQKVKSEETRKRVLGAAVDLMEEGGLDAVQIRSVAERAGYSVGSVYKHYADIDALIIAVNSITLERIHQVMRNATEGLETPIDRLKALAHAYSEFSRENPKLWKGLFDHHLPESRSIPEEHKLANVALLSLIGGELKALDPSMGEDELAARTRTCFGAVHGLVTISLEERFAGLSGDTLSSELDFLVQRLAEA</sequence>
<keyword evidence="1" id="KW-0805">Transcription regulation</keyword>
<comment type="caution">
    <text evidence="6">The sequence shown here is derived from an EMBL/GenBank/DDBJ whole genome shotgun (WGS) entry which is preliminary data.</text>
</comment>
<dbReference type="InterPro" id="IPR036271">
    <property type="entry name" value="Tet_transcr_reg_TetR-rel_C_sf"/>
</dbReference>
<dbReference type="PROSITE" id="PS50977">
    <property type="entry name" value="HTH_TETR_2"/>
    <property type="match status" value="1"/>
</dbReference>
<keyword evidence="2 4" id="KW-0238">DNA-binding</keyword>
<dbReference type="Pfam" id="PF00440">
    <property type="entry name" value="TetR_N"/>
    <property type="match status" value="1"/>
</dbReference>
<dbReference type="GO" id="GO:0003700">
    <property type="term" value="F:DNA-binding transcription factor activity"/>
    <property type="evidence" value="ECO:0007669"/>
    <property type="project" value="TreeGrafter"/>
</dbReference>
<dbReference type="GO" id="GO:0000976">
    <property type="term" value="F:transcription cis-regulatory region binding"/>
    <property type="evidence" value="ECO:0007669"/>
    <property type="project" value="TreeGrafter"/>
</dbReference>
<organism evidence="6 7">
    <name type="scientific">Stappia sediminis</name>
    <dbReference type="NCBI Taxonomy" id="2692190"/>
    <lineage>
        <taxon>Bacteria</taxon>
        <taxon>Pseudomonadati</taxon>
        <taxon>Pseudomonadota</taxon>
        <taxon>Alphaproteobacteria</taxon>
        <taxon>Hyphomicrobiales</taxon>
        <taxon>Stappiaceae</taxon>
        <taxon>Stappia</taxon>
    </lineage>
</organism>
<dbReference type="SUPFAM" id="SSF48498">
    <property type="entry name" value="Tetracyclin repressor-like, C-terminal domain"/>
    <property type="match status" value="1"/>
</dbReference>
<dbReference type="EMBL" id="WUMV01000002">
    <property type="protein sequence ID" value="MXN64510.1"/>
    <property type="molecule type" value="Genomic_DNA"/>
</dbReference>
<dbReference type="InterPro" id="IPR001647">
    <property type="entry name" value="HTH_TetR"/>
</dbReference>
<evidence type="ECO:0000256" key="2">
    <source>
        <dbReference type="ARBA" id="ARBA00023125"/>
    </source>
</evidence>
<dbReference type="Proteomes" id="UP000433101">
    <property type="component" value="Unassembled WGS sequence"/>
</dbReference>
<dbReference type="InterPro" id="IPR050109">
    <property type="entry name" value="HTH-type_TetR-like_transc_reg"/>
</dbReference>
<dbReference type="PRINTS" id="PR00455">
    <property type="entry name" value="HTHTETR"/>
</dbReference>
<dbReference type="PANTHER" id="PTHR30055:SF234">
    <property type="entry name" value="HTH-TYPE TRANSCRIPTIONAL REGULATOR BETI"/>
    <property type="match status" value="1"/>
</dbReference>
<dbReference type="PANTHER" id="PTHR30055">
    <property type="entry name" value="HTH-TYPE TRANSCRIPTIONAL REGULATOR RUTR"/>
    <property type="match status" value="1"/>
</dbReference>
<dbReference type="Pfam" id="PF13305">
    <property type="entry name" value="TetR_C_33"/>
    <property type="match status" value="1"/>
</dbReference>
<accession>A0A7X3LT19</accession>
<evidence type="ECO:0000256" key="3">
    <source>
        <dbReference type="ARBA" id="ARBA00023163"/>
    </source>
</evidence>
<dbReference type="SUPFAM" id="SSF46689">
    <property type="entry name" value="Homeodomain-like"/>
    <property type="match status" value="1"/>
</dbReference>
<keyword evidence="7" id="KW-1185">Reference proteome</keyword>
<evidence type="ECO:0000259" key="5">
    <source>
        <dbReference type="PROSITE" id="PS50977"/>
    </source>
</evidence>
<gene>
    <name evidence="6" type="ORF">GR183_06300</name>
</gene>
<dbReference type="InterPro" id="IPR025996">
    <property type="entry name" value="MT1864/Rv1816-like_C"/>
</dbReference>
<evidence type="ECO:0000313" key="7">
    <source>
        <dbReference type="Proteomes" id="UP000433101"/>
    </source>
</evidence>
<evidence type="ECO:0000256" key="4">
    <source>
        <dbReference type="PROSITE-ProRule" id="PRU00335"/>
    </source>
</evidence>
<evidence type="ECO:0000313" key="6">
    <source>
        <dbReference type="EMBL" id="MXN64510.1"/>
    </source>
</evidence>
<feature type="domain" description="HTH tetR-type" evidence="5">
    <location>
        <begin position="10"/>
        <end position="70"/>
    </location>
</feature>
<reference evidence="6 7" key="1">
    <citation type="submission" date="2019-12" db="EMBL/GenBank/DDBJ databases">
        <authorList>
            <person name="Li M."/>
        </authorList>
    </citation>
    <scope>NUCLEOTIDE SEQUENCE [LARGE SCALE GENOMIC DNA]</scope>
    <source>
        <strain evidence="6 7">GBMRC 2046</strain>
    </source>
</reference>
<dbReference type="Gene3D" id="1.10.357.10">
    <property type="entry name" value="Tetracycline Repressor, domain 2"/>
    <property type="match status" value="1"/>
</dbReference>